<reference evidence="2" key="1">
    <citation type="submission" date="2017-09" db="EMBL/GenBank/DDBJ databases">
        <title>Depth-based differentiation of microbial function through sediment-hosted aquifers and enrichment of novel symbionts in the deep terrestrial subsurface.</title>
        <authorList>
            <person name="Probst A.J."/>
            <person name="Ladd B."/>
            <person name="Jarett J.K."/>
            <person name="Geller-Mcgrath D.E."/>
            <person name="Sieber C.M.K."/>
            <person name="Emerson J.B."/>
            <person name="Anantharaman K."/>
            <person name="Thomas B.C."/>
            <person name="Malmstrom R."/>
            <person name="Stieglmeier M."/>
            <person name="Klingl A."/>
            <person name="Woyke T."/>
            <person name="Ryan C.M."/>
            <person name="Banfield J.F."/>
        </authorList>
    </citation>
    <scope>NUCLEOTIDE SEQUENCE [LARGE SCALE GENOMIC DNA]</scope>
</reference>
<dbReference type="Proteomes" id="UP000229502">
    <property type="component" value="Unassembled WGS sequence"/>
</dbReference>
<gene>
    <name evidence="1" type="ORF">COT03_02145</name>
</gene>
<accession>A0A2M6YR48</accession>
<sequence length="50" mass="5652">FPREVFLVKREVASVAAAELLQHYPIADLNIEEVPIEDVIREVFTGKDLA</sequence>
<evidence type="ECO:0000313" key="1">
    <source>
        <dbReference type="EMBL" id="PIU34573.1"/>
    </source>
</evidence>
<organism evidence="1 2">
    <name type="scientific">Candidatus Shapirobacteria bacterium CG07_land_8_20_14_0_80_39_18</name>
    <dbReference type="NCBI Taxonomy" id="1974882"/>
    <lineage>
        <taxon>Bacteria</taxon>
        <taxon>Candidatus Shapironibacteriota</taxon>
    </lineage>
</organism>
<comment type="caution">
    <text evidence="1">The sequence shown here is derived from an EMBL/GenBank/DDBJ whole genome shotgun (WGS) entry which is preliminary data.</text>
</comment>
<dbReference type="AlphaFoldDB" id="A0A2M6YR48"/>
<evidence type="ECO:0000313" key="2">
    <source>
        <dbReference type="Proteomes" id="UP000229502"/>
    </source>
</evidence>
<name>A0A2M6YR48_9BACT</name>
<protein>
    <submittedName>
        <fullName evidence="1">ABC transporter</fullName>
    </submittedName>
</protein>
<dbReference type="EMBL" id="PEWZ01000104">
    <property type="protein sequence ID" value="PIU34573.1"/>
    <property type="molecule type" value="Genomic_DNA"/>
</dbReference>
<feature type="non-terminal residue" evidence="1">
    <location>
        <position position="1"/>
    </location>
</feature>
<proteinExistence type="predicted"/>